<protein>
    <submittedName>
        <fullName evidence="1">Uncharacterized protein</fullName>
    </submittedName>
</protein>
<accession>D1NU61</accession>
<organism evidence="1 2">
    <name type="scientific">Bifidobacterium gallicum DSM 20093 = LMG 11596</name>
    <dbReference type="NCBI Taxonomy" id="561180"/>
    <lineage>
        <taxon>Bacteria</taxon>
        <taxon>Bacillati</taxon>
        <taxon>Actinomycetota</taxon>
        <taxon>Actinomycetes</taxon>
        <taxon>Bifidobacteriales</taxon>
        <taxon>Bifidobacteriaceae</taxon>
        <taxon>Bifidobacterium</taxon>
    </lineage>
</organism>
<dbReference type="AlphaFoldDB" id="D1NU61"/>
<comment type="caution">
    <text evidence="1">The sequence shown here is derived from an EMBL/GenBank/DDBJ whole genome shotgun (WGS) entry which is preliminary data.</text>
</comment>
<name>D1NU61_9BIFI</name>
<reference evidence="1 2" key="1">
    <citation type="submission" date="2009-11" db="EMBL/GenBank/DDBJ databases">
        <authorList>
            <person name="Weinstock G."/>
            <person name="Sodergren E."/>
            <person name="Clifton S."/>
            <person name="Fulton L."/>
            <person name="Fulton B."/>
            <person name="Courtney L."/>
            <person name="Fronick C."/>
            <person name="Harrison M."/>
            <person name="Strong C."/>
            <person name="Farmer C."/>
            <person name="Delahaunty K."/>
            <person name="Markovic C."/>
            <person name="Hall O."/>
            <person name="Minx P."/>
            <person name="Tomlinson C."/>
            <person name="Mitreva M."/>
            <person name="Nelson J."/>
            <person name="Hou S."/>
            <person name="Wollam A."/>
            <person name="Pepin K.H."/>
            <person name="Johnson M."/>
            <person name="Bhonagiri V."/>
            <person name="Nash W.E."/>
            <person name="Warren W."/>
            <person name="Chinwalla A."/>
            <person name="Mardis E.R."/>
            <person name="Wilson R.K."/>
        </authorList>
    </citation>
    <scope>NUCLEOTIDE SEQUENCE [LARGE SCALE GENOMIC DNA]</scope>
    <source>
        <strain evidence="1 2">DSM 20093</strain>
    </source>
</reference>
<dbReference type="Proteomes" id="UP000003656">
    <property type="component" value="Unassembled WGS sequence"/>
</dbReference>
<dbReference type="EMBL" id="ABXB03000002">
    <property type="protein sequence ID" value="EFA23265.1"/>
    <property type="molecule type" value="Genomic_DNA"/>
</dbReference>
<sequence>MNMRTGKRVTVIPSSYGSHTTRRWQRMRSQYCANAQLHAPVKRDFHA</sequence>
<proteinExistence type="predicted"/>
<evidence type="ECO:0000313" key="2">
    <source>
        <dbReference type="Proteomes" id="UP000003656"/>
    </source>
</evidence>
<evidence type="ECO:0000313" key="1">
    <source>
        <dbReference type="EMBL" id="EFA23265.1"/>
    </source>
</evidence>
<gene>
    <name evidence="1" type="ORF">BIFGAL_03382</name>
</gene>